<dbReference type="InterPro" id="IPR009011">
    <property type="entry name" value="Man6P_isomerase_rcpt-bd_dom_sf"/>
</dbReference>
<dbReference type="AlphaFoldDB" id="A0AAN6QR45"/>
<reference evidence="13" key="1">
    <citation type="submission" date="2021-12" db="EMBL/GenBank/DDBJ databases">
        <title>Black yeast isolated from Biological Soil Crust.</title>
        <authorList>
            <person name="Kurbessoian T."/>
        </authorList>
    </citation>
    <scope>NUCLEOTIDE SEQUENCE</scope>
    <source>
        <strain evidence="13">CCFEE 5208</strain>
    </source>
</reference>
<keyword evidence="7" id="KW-1015">Disulfide bond</keyword>
<keyword evidence="14" id="KW-0675">Receptor</keyword>
<dbReference type="GO" id="GO:0007034">
    <property type="term" value="P:vacuolar transport"/>
    <property type="evidence" value="ECO:0007669"/>
    <property type="project" value="TreeGrafter"/>
</dbReference>
<gene>
    <name evidence="14" type="primary">MRL1_1</name>
    <name evidence="13" type="synonym">MRL1_2</name>
    <name evidence="13" type="ORF">LTR82_006879</name>
    <name evidence="14" type="ORF">LTR91_011688</name>
</gene>
<evidence type="ECO:0000256" key="9">
    <source>
        <dbReference type="SAM" id="MobiDB-lite"/>
    </source>
</evidence>
<evidence type="ECO:0000256" key="2">
    <source>
        <dbReference type="ARBA" id="ARBA00022448"/>
    </source>
</evidence>
<dbReference type="Gene3D" id="2.70.130.10">
    <property type="entry name" value="Mannose-6-phosphate receptor binding domain"/>
    <property type="match status" value="2"/>
</dbReference>
<accession>A0AAN6QR45</accession>
<feature type="transmembrane region" description="Helical" evidence="10">
    <location>
        <begin position="284"/>
        <end position="308"/>
    </location>
</feature>
<proteinExistence type="predicted"/>
<feature type="compositionally biased region" description="Gly residues" evidence="9">
    <location>
        <begin position="356"/>
        <end position="365"/>
    </location>
</feature>
<comment type="caution">
    <text evidence="14">The sequence shown here is derived from an EMBL/GenBank/DDBJ whole genome shotgun (WGS) entry which is preliminary data.</text>
</comment>
<evidence type="ECO:0000313" key="13">
    <source>
        <dbReference type="EMBL" id="KAK0321908.1"/>
    </source>
</evidence>
<dbReference type="PROSITE" id="PS51914">
    <property type="entry name" value="MRH"/>
    <property type="match status" value="1"/>
</dbReference>
<keyword evidence="6 10" id="KW-0472">Membrane</keyword>
<feature type="signal peptide" evidence="11">
    <location>
        <begin position="1"/>
        <end position="21"/>
    </location>
</feature>
<evidence type="ECO:0000256" key="11">
    <source>
        <dbReference type="SAM" id="SignalP"/>
    </source>
</evidence>
<keyword evidence="8" id="KW-0325">Glycoprotein</keyword>
<feature type="region of interest" description="Disordered" evidence="9">
    <location>
        <begin position="183"/>
        <end position="225"/>
    </location>
</feature>
<evidence type="ECO:0000256" key="3">
    <source>
        <dbReference type="ARBA" id="ARBA00022692"/>
    </source>
</evidence>
<reference evidence="14" key="2">
    <citation type="submission" date="2023-06" db="EMBL/GenBank/DDBJ databases">
        <title>Black Yeasts Isolated from many extreme environments.</title>
        <authorList>
            <person name="Coleine C."/>
            <person name="Stajich J.E."/>
            <person name="Selbmann L."/>
        </authorList>
    </citation>
    <scope>NUCLEOTIDE SEQUENCE</scope>
    <source>
        <strain evidence="14">CCFEE 5200</strain>
    </source>
</reference>
<name>A0AAN6QR45_9PEZI</name>
<dbReference type="GO" id="GO:0005770">
    <property type="term" value="C:late endosome"/>
    <property type="evidence" value="ECO:0007669"/>
    <property type="project" value="TreeGrafter"/>
</dbReference>
<dbReference type="Proteomes" id="UP001175353">
    <property type="component" value="Unassembled WGS sequence"/>
</dbReference>
<feature type="compositionally biased region" description="Basic and acidic residues" evidence="9">
    <location>
        <begin position="197"/>
        <end position="215"/>
    </location>
</feature>
<dbReference type="Pfam" id="PF02157">
    <property type="entry name" value="Man-6-P_recep"/>
    <property type="match status" value="1"/>
</dbReference>
<evidence type="ECO:0000256" key="5">
    <source>
        <dbReference type="ARBA" id="ARBA00022989"/>
    </source>
</evidence>
<dbReference type="EMBL" id="JAUJLE010000108">
    <property type="protein sequence ID" value="KAK0982104.1"/>
    <property type="molecule type" value="Genomic_DNA"/>
</dbReference>
<feature type="chain" id="PRO_5044710515" evidence="11">
    <location>
        <begin position="22"/>
        <end position="391"/>
    </location>
</feature>
<keyword evidence="4 11" id="KW-0732">Signal</keyword>
<organism evidence="14 15">
    <name type="scientific">Friedmanniomyces endolithicus</name>
    <dbReference type="NCBI Taxonomy" id="329885"/>
    <lineage>
        <taxon>Eukaryota</taxon>
        <taxon>Fungi</taxon>
        <taxon>Dikarya</taxon>
        <taxon>Ascomycota</taxon>
        <taxon>Pezizomycotina</taxon>
        <taxon>Dothideomycetes</taxon>
        <taxon>Dothideomycetidae</taxon>
        <taxon>Mycosphaerellales</taxon>
        <taxon>Teratosphaeriaceae</taxon>
        <taxon>Friedmanniomyces</taxon>
    </lineage>
</organism>
<comment type="subcellular location">
    <subcellularLocation>
        <location evidence="1">Endomembrane system</location>
    </subcellularLocation>
</comment>
<evidence type="ECO:0000256" key="10">
    <source>
        <dbReference type="SAM" id="Phobius"/>
    </source>
</evidence>
<dbReference type="InterPro" id="IPR044865">
    <property type="entry name" value="MRH_dom"/>
</dbReference>
<protein>
    <submittedName>
        <fullName evidence="14">Cation-independent mannose-6-phosphate receptor CI-MPR</fullName>
    </submittedName>
</protein>
<feature type="domain" description="MRH" evidence="12">
    <location>
        <begin position="39"/>
        <end position="271"/>
    </location>
</feature>
<dbReference type="PANTHER" id="PTHR15071">
    <property type="entry name" value="MANNOSE-6-PHOSPHATE RECEPTOR FAMILY MEMBER"/>
    <property type="match status" value="1"/>
</dbReference>
<keyword evidence="15" id="KW-1185">Reference proteome</keyword>
<keyword evidence="5 10" id="KW-1133">Transmembrane helix</keyword>
<dbReference type="GO" id="GO:0010008">
    <property type="term" value="C:endosome membrane"/>
    <property type="evidence" value="ECO:0007669"/>
    <property type="project" value="UniProtKB-SubCell"/>
</dbReference>
<feature type="region of interest" description="Disordered" evidence="9">
    <location>
        <begin position="354"/>
        <end position="391"/>
    </location>
</feature>
<dbReference type="EMBL" id="JASUXU010000018">
    <property type="protein sequence ID" value="KAK0321908.1"/>
    <property type="molecule type" value="Genomic_DNA"/>
</dbReference>
<evidence type="ECO:0000259" key="12">
    <source>
        <dbReference type="PROSITE" id="PS51914"/>
    </source>
</evidence>
<keyword evidence="3 10" id="KW-0812">Transmembrane</keyword>
<sequence>MKLLYHSLAFYLALVSPSATATPSATSTSAAKPSTTPPLPCTIRSPNTHAFFDLNPLHISDPATSTSKHPRDRSWNATGWDMGYNFTMNFCGGVVEDLGERGGVVGVEKGLWRNVSAFYETGGKVYSIGLAIERRAVLMCSVSSQQNSVPVLRGRKLVVNYTDGSPCDADAGKRSHIIEDLSSRAILGDDDDDEDNEKQPKKPSKGHDDDDEPKKPTKTPSTHPVRRKNTVVSFLCDRDPLAQTLLLSFISSSPDQCTYFFEARSSAGCGGIETAKQTLSPSGVFGMIVGIAFLVYIVGGCVYSRVVLQQRGWRQLPNYALWSSMGRFIKDIFIILTSSCARFLPSRRGYQRVSDGGIGSSGNGSRGERGRGDSSDAENRLIDELNEEWED</sequence>
<evidence type="ECO:0000256" key="7">
    <source>
        <dbReference type="ARBA" id="ARBA00023157"/>
    </source>
</evidence>
<dbReference type="InterPro" id="IPR028927">
    <property type="entry name" value="Man-6-P_rcpt"/>
</dbReference>
<dbReference type="GO" id="GO:0000139">
    <property type="term" value="C:Golgi membrane"/>
    <property type="evidence" value="ECO:0007669"/>
    <property type="project" value="UniProtKB-SubCell"/>
</dbReference>
<dbReference type="Proteomes" id="UP001168146">
    <property type="component" value="Unassembled WGS sequence"/>
</dbReference>
<evidence type="ECO:0000256" key="1">
    <source>
        <dbReference type="ARBA" id="ARBA00004308"/>
    </source>
</evidence>
<evidence type="ECO:0000256" key="8">
    <source>
        <dbReference type="ARBA" id="ARBA00023180"/>
    </source>
</evidence>
<evidence type="ECO:0000256" key="6">
    <source>
        <dbReference type="ARBA" id="ARBA00023136"/>
    </source>
</evidence>
<evidence type="ECO:0000256" key="4">
    <source>
        <dbReference type="ARBA" id="ARBA00022729"/>
    </source>
</evidence>
<dbReference type="SUPFAM" id="SSF50911">
    <property type="entry name" value="Mannose 6-phosphate receptor domain"/>
    <property type="match status" value="1"/>
</dbReference>
<evidence type="ECO:0000313" key="15">
    <source>
        <dbReference type="Proteomes" id="UP001175353"/>
    </source>
</evidence>
<evidence type="ECO:0000313" key="14">
    <source>
        <dbReference type="EMBL" id="KAK0982104.1"/>
    </source>
</evidence>
<dbReference type="PANTHER" id="PTHR15071:SF0">
    <property type="entry name" value="MANNOSE 6-PHOSPHATE RECEPTOR-LIKE PROTEIN 1"/>
    <property type="match status" value="1"/>
</dbReference>
<feature type="compositionally biased region" description="Basic and acidic residues" evidence="9">
    <location>
        <begin position="366"/>
        <end position="383"/>
    </location>
</feature>
<keyword evidence="2" id="KW-0813">Transport</keyword>